<keyword evidence="1" id="KW-0175">Coiled coil</keyword>
<sequence>MNNEILDISKRKGTRMNIIELRRKLNEKKFKLDEIQNEIYKVETELANEVFEILKDLFPYMKVIGLDGYQNFLFSTYKQLEICNKHPSERYLSDLLGIFIRFHYEYDKKHYVDEALKRIEKKIIDKEG</sequence>
<name>A0A9W5EXZ4_CAMHY</name>
<protein>
    <submittedName>
        <fullName evidence="2">Uncharacterized protein</fullName>
    </submittedName>
</protein>
<accession>A0A9W5EXZ4</accession>
<feature type="coiled-coil region" evidence="1">
    <location>
        <begin position="18"/>
        <end position="45"/>
    </location>
</feature>
<dbReference type="AlphaFoldDB" id="A0A9W5EXZ4"/>
<dbReference type="Proteomes" id="UP000052257">
    <property type="component" value="Unassembled WGS sequence"/>
</dbReference>
<proteinExistence type="predicted"/>
<dbReference type="EMBL" id="FAUW01000002">
    <property type="protein sequence ID" value="CUU79259.1"/>
    <property type="molecule type" value="Genomic_DNA"/>
</dbReference>
<comment type="caution">
    <text evidence="2">The sequence shown here is derived from an EMBL/GenBank/DDBJ whole genome shotgun (WGS) entry which is preliminary data.</text>
</comment>
<gene>
    <name evidence="2" type="ORF">ERS739220_01053</name>
</gene>
<evidence type="ECO:0000256" key="1">
    <source>
        <dbReference type="SAM" id="Coils"/>
    </source>
</evidence>
<reference evidence="2 3" key="1">
    <citation type="submission" date="2015-11" db="EMBL/GenBank/DDBJ databases">
        <authorList>
            <consortium name="Pathogen Informatics"/>
        </authorList>
    </citation>
    <scope>NUCLEOTIDE SEQUENCE [LARGE SCALE GENOMIC DNA]</scope>
    <source>
        <strain evidence="2 3">006A-0191</strain>
    </source>
</reference>
<evidence type="ECO:0000313" key="2">
    <source>
        <dbReference type="EMBL" id="CUU79259.1"/>
    </source>
</evidence>
<evidence type="ECO:0000313" key="3">
    <source>
        <dbReference type="Proteomes" id="UP000052257"/>
    </source>
</evidence>
<organism evidence="2 3">
    <name type="scientific">Campylobacter hyointestinalis subsp. hyointestinalis</name>
    <dbReference type="NCBI Taxonomy" id="91352"/>
    <lineage>
        <taxon>Bacteria</taxon>
        <taxon>Pseudomonadati</taxon>
        <taxon>Campylobacterota</taxon>
        <taxon>Epsilonproteobacteria</taxon>
        <taxon>Campylobacterales</taxon>
        <taxon>Campylobacteraceae</taxon>
        <taxon>Campylobacter</taxon>
    </lineage>
</organism>